<dbReference type="GO" id="GO:0010181">
    <property type="term" value="F:FMN binding"/>
    <property type="evidence" value="ECO:0007669"/>
    <property type="project" value="UniProtKB-UniRule"/>
</dbReference>
<evidence type="ECO:0000256" key="7">
    <source>
        <dbReference type="PIRSR" id="PIRSR000190-2"/>
    </source>
</evidence>
<dbReference type="PIRSF" id="PIRSF000190">
    <property type="entry name" value="Pyd_amn-ph_oxd"/>
    <property type="match status" value="1"/>
</dbReference>
<evidence type="ECO:0000256" key="1">
    <source>
        <dbReference type="ARBA" id="ARBA00007301"/>
    </source>
</evidence>
<dbReference type="HAMAP" id="MF_01629">
    <property type="entry name" value="PdxH"/>
    <property type="match status" value="1"/>
</dbReference>
<dbReference type="PANTHER" id="PTHR10851:SF0">
    <property type="entry name" value="PYRIDOXINE-5'-PHOSPHATE OXIDASE"/>
    <property type="match status" value="1"/>
</dbReference>
<dbReference type="EMBL" id="BMPZ01000009">
    <property type="protein sequence ID" value="GGI89177.1"/>
    <property type="molecule type" value="Genomic_DNA"/>
</dbReference>
<feature type="binding site" evidence="5 6">
    <location>
        <begin position="191"/>
        <end position="193"/>
    </location>
    <ligand>
        <name>substrate</name>
    </ligand>
</feature>
<feature type="binding site" evidence="5 6">
    <location>
        <position position="66"/>
    </location>
    <ligand>
        <name>substrate</name>
    </ligand>
</feature>
<evidence type="ECO:0000256" key="6">
    <source>
        <dbReference type="PIRSR" id="PIRSR000190-1"/>
    </source>
</evidence>
<dbReference type="InterPro" id="IPR019740">
    <property type="entry name" value="Pyridox_Oxase_CS"/>
</dbReference>
<evidence type="ECO:0000256" key="2">
    <source>
        <dbReference type="ARBA" id="ARBA00022630"/>
    </source>
</evidence>
<proteinExistence type="inferred from homology"/>
<feature type="binding site" evidence="5 7">
    <location>
        <position position="185"/>
    </location>
    <ligand>
        <name>FMN</name>
        <dbReference type="ChEBI" id="CHEBI:58210"/>
    </ligand>
</feature>
<feature type="binding site" evidence="5 7">
    <location>
        <position position="105"/>
    </location>
    <ligand>
        <name>FMN</name>
        <dbReference type="ChEBI" id="CHEBI:58210"/>
    </ligand>
</feature>
<feature type="binding site" evidence="5 7">
    <location>
        <begin position="76"/>
        <end position="77"/>
    </location>
    <ligand>
        <name>FMN</name>
        <dbReference type="ChEBI" id="CHEBI:58210"/>
    </ligand>
</feature>
<comment type="catalytic activity">
    <reaction evidence="5">
        <text>pyridoxamine 5'-phosphate + O2 + H2O = pyridoxal 5'-phosphate + H2O2 + NH4(+)</text>
        <dbReference type="Rhea" id="RHEA:15817"/>
        <dbReference type="ChEBI" id="CHEBI:15377"/>
        <dbReference type="ChEBI" id="CHEBI:15379"/>
        <dbReference type="ChEBI" id="CHEBI:16240"/>
        <dbReference type="ChEBI" id="CHEBI:28938"/>
        <dbReference type="ChEBI" id="CHEBI:58451"/>
        <dbReference type="ChEBI" id="CHEBI:597326"/>
        <dbReference type="EC" id="1.4.3.5"/>
    </reaction>
</comment>
<feature type="domain" description="Pyridoxine 5'-phosphate oxidase dimerisation C-terminal" evidence="9">
    <location>
        <begin position="172"/>
        <end position="212"/>
    </location>
</feature>
<feature type="binding site" evidence="5 6">
    <location>
        <position position="131"/>
    </location>
    <ligand>
        <name>substrate</name>
    </ligand>
</feature>
<dbReference type="InterPro" id="IPR012349">
    <property type="entry name" value="Split_barrel_FMN-bd"/>
</dbReference>
<sequence>MTDLSDIRREYNRDGLRREQLPNDPMALFSLWMEQARDAELSDPTAMVLATVNATGQPFQRIVLLKRFDEKGFVFFTNLESRKAEQITENAQVSMLFPWQALERQVAVTGVAKPLSHTEVLKYFVTRPKESQIAAWVSNQSSKLSARQALESKFNEMKQKFAKGEVPLPKFWGGYLVEADSIEFWQGGEHRLHDRFLYVKQASGWQIDRLAP</sequence>
<feature type="binding site" evidence="5 7">
    <location>
        <begin position="61"/>
        <end position="66"/>
    </location>
    <ligand>
        <name>FMN</name>
        <dbReference type="ChEBI" id="CHEBI:58210"/>
    </ligand>
</feature>
<protein>
    <recommendedName>
        <fullName evidence="5">Pyridoxine/pyridoxamine 5'-phosphate oxidase</fullName>
        <ecNumber evidence="5">1.4.3.5</ecNumber>
    </recommendedName>
    <alternativeName>
        <fullName evidence="5">PNP/PMP oxidase</fullName>
        <shortName evidence="5">PNPOx</shortName>
    </alternativeName>
    <alternativeName>
        <fullName evidence="5">Pyridoxal 5'-phosphate synthase</fullName>
    </alternativeName>
</protein>
<feature type="binding site" evidence="5 7">
    <location>
        <position position="82"/>
    </location>
    <ligand>
        <name>FMN</name>
        <dbReference type="ChEBI" id="CHEBI:58210"/>
    </ligand>
</feature>
<organism evidence="10 11">
    <name type="scientific">Shewanella gelidii</name>
    <dbReference type="NCBI Taxonomy" id="1642821"/>
    <lineage>
        <taxon>Bacteria</taxon>
        <taxon>Pseudomonadati</taxon>
        <taxon>Pseudomonadota</taxon>
        <taxon>Gammaproteobacteria</taxon>
        <taxon>Alteromonadales</taxon>
        <taxon>Shewanellaceae</taxon>
        <taxon>Shewanella</taxon>
    </lineage>
</organism>
<dbReference type="GO" id="GO:0004733">
    <property type="term" value="F:pyridoxamine phosphate oxidase activity"/>
    <property type="evidence" value="ECO:0007669"/>
    <property type="project" value="UniProtKB-UniRule"/>
</dbReference>
<comment type="cofactor">
    <cofactor evidence="5 7">
        <name>FMN</name>
        <dbReference type="ChEBI" id="CHEBI:58210"/>
    </cofactor>
    <text evidence="5 7">Binds 1 FMN per subunit.</text>
</comment>
<comment type="catalytic activity">
    <reaction evidence="5">
        <text>pyridoxine 5'-phosphate + O2 = pyridoxal 5'-phosphate + H2O2</text>
        <dbReference type="Rhea" id="RHEA:15149"/>
        <dbReference type="ChEBI" id="CHEBI:15379"/>
        <dbReference type="ChEBI" id="CHEBI:16240"/>
        <dbReference type="ChEBI" id="CHEBI:58589"/>
        <dbReference type="ChEBI" id="CHEBI:597326"/>
        <dbReference type="EC" id="1.4.3.5"/>
    </reaction>
</comment>
<dbReference type="InterPro" id="IPR011576">
    <property type="entry name" value="Pyridox_Oxase_N"/>
</dbReference>
<comment type="function">
    <text evidence="5">Catalyzes the oxidation of either pyridoxine 5'-phosphate (PNP) or pyridoxamine 5'-phosphate (PMP) into pyridoxal 5'-phosphate (PLP).</text>
</comment>
<evidence type="ECO:0000313" key="11">
    <source>
        <dbReference type="Proteomes" id="UP000613743"/>
    </source>
</evidence>
<feature type="domain" description="Pyridoxamine 5'-phosphate oxidase N-terminal" evidence="8">
    <location>
        <begin position="34"/>
        <end position="159"/>
    </location>
</feature>
<keyword evidence="2 5" id="KW-0285">Flavoprotein</keyword>
<evidence type="ECO:0000259" key="8">
    <source>
        <dbReference type="Pfam" id="PF01243"/>
    </source>
</evidence>
<keyword evidence="5" id="KW-0664">Pyridoxine biosynthesis</keyword>
<dbReference type="InterPro" id="IPR000659">
    <property type="entry name" value="Pyridox_Oxase"/>
</dbReference>
<keyword evidence="11" id="KW-1185">Reference proteome</keyword>
<name>A0A917JXR0_9GAMM</name>
<dbReference type="Pfam" id="PF10590">
    <property type="entry name" value="PNP_phzG_C"/>
    <property type="match status" value="1"/>
</dbReference>
<evidence type="ECO:0000256" key="3">
    <source>
        <dbReference type="ARBA" id="ARBA00022643"/>
    </source>
</evidence>
<reference evidence="10" key="1">
    <citation type="journal article" date="2014" name="Int. J. Syst. Evol. Microbiol.">
        <title>Complete genome sequence of Corynebacterium casei LMG S-19264T (=DSM 44701T), isolated from a smear-ripened cheese.</title>
        <authorList>
            <consortium name="US DOE Joint Genome Institute (JGI-PGF)"/>
            <person name="Walter F."/>
            <person name="Albersmeier A."/>
            <person name="Kalinowski J."/>
            <person name="Ruckert C."/>
        </authorList>
    </citation>
    <scope>NUCLEOTIDE SEQUENCE</scope>
    <source>
        <strain evidence="10">JCM 30804</strain>
    </source>
</reference>
<comment type="similarity">
    <text evidence="1 5">Belongs to the pyridoxamine 5'-phosphate oxidase family.</text>
</comment>
<dbReference type="AlphaFoldDB" id="A0A917JXR0"/>
<evidence type="ECO:0000313" key="10">
    <source>
        <dbReference type="EMBL" id="GGI89177.1"/>
    </source>
</evidence>
<feature type="binding site" evidence="5 7">
    <location>
        <position position="83"/>
    </location>
    <ligand>
        <name>FMN</name>
        <dbReference type="ChEBI" id="CHEBI:58210"/>
    </ligand>
</feature>
<feature type="binding site" evidence="5 7">
    <location>
        <begin position="140"/>
        <end position="141"/>
    </location>
    <ligand>
        <name>FMN</name>
        <dbReference type="ChEBI" id="CHEBI:58210"/>
    </ligand>
</feature>
<dbReference type="Proteomes" id="UP000613743">
    <property type="component" value="Unassembled WGS sequence"/>
</dbReference>
<evidence type="ECO:0000256" key="5">
    <source>
        <dbReference type="HAMAP-Rule" id="MF_01629"/>
    </source>
</evidence>
<dbReference type="Pfam" id="PF01243">
    <property type="entry name" value="PNPOx_N"/>
    <property type="match status" value="1"/>
</dbReference>
<feature type="binding site" evidence="5 6">
    <location>
        <position position="127"/>
    </location>
    <ligand>
        <name>substrate</name>
    </ligand>
</feature>
<comment type="caution">
    <text evidence="10">The sequence shown here is derived from an EMBL/GenBank/DDBJ whole genome shotgun (WGS) entry which is preliminary data.</text>
</comment>
<dbReference type="EC" id="1.4.3.5" evidence="5"/>
<dbReference type="PROSITE" id="PS01064">
    <property type="entry name" value="PYRIDOX_OXIDASE"/>
    <property type="match status" value="1"/>
</dbReference>
<dbReference type="RefSeq" id="WP_188922071.1">
    <property type="nucleotide sequence ID" value="NZ_BMPZ01000009.1"/>
</dbReference>
<gene>
    <name evidence="5 10" type="primary">pdxH</name>
    <name evidence="10" type="ORF">GCM10009332_28180</name>
</gene>
<accession>A0A917JXR0</accession>
<dbReference type="SUPFAM" id="SSF50475">
    <property type="entry name" value="FMN-binding split barrel"/>
    <property type="match status" value="1"/>
</dbReference>
<evidence type="ECO:0000259" key="9">
    <source>
        <dbReference type="Pfam" id="PF10590"/>
    </source>
</evidence>
<dbReference type="PANTHER" id="PTHR10851">
    <property type="entry name" value="PYRIDOXINE-5-PHOSPHATE OXIDASE"/>
    <property type="match status" value="1"/>
</dbReference>
<feature type="binding site" evidence="5 7">
    <location>
        <position position="195"/>
    </location>
    <ligand>
        <name>FMN</name>
        <dbReference type="ChEBI" id="CHEBI:58210"/>
    </ligand>
</feature>
<dbReference type="GO" id="GO:0008615">
    <property type="term" value="P:pyridoxine biosynthetic process"/>
    <property type="evidence" value="ECO:0007669"/>
    <property type="project" value="UniProtKB-UniRule"/>
</dbReference>
<comment type="subunit">
    <text evidence="5">Homodimer.</text>
</comment>
<dbReference type="InterPro" id="IPR019576">
    <property type="entry name" value="Pyridoxamine_oxidase_dimer_C"/>
</dbReference>
<keyword evidence="4 5" id="KW-0560">Oxidoreductase</keyword>
<dbReference type="Gene3D" id="2.30.110.10">
    <property type="entry name" value="Electron Transport, Fmn-binding Protein, Chain A"/>
    <property type="match status" value="1"/>
</dbReference>
<feature type="binding site" evidence="5 6">
    <location>
        <position position="123"/>
    </location>
    <ligand>
        <name>substrate</name>
    </ligand>
</feature>
<evidence type="ECO:0000256" key="4">
    <source>
        <dbReference type="ARBA" id="ARBA00023002"/>
    </source>
</evidence>
<reference evidence="10" key="2">
    <citation type="submission" date="2020-09" db="EMBL/GenBank/DDBJ databases">
        <authorList>
            <person name="Sun Q."/>
            <person name="Ohkuma M."/>
        </authorList>
    </citation>
    <scope>NUCLEOTIDE SEQUENCE</scope>
    <source>
        <strain evidence="10">JCM 30804</strain>
    </source>
</reference>
<keyword evidence="3 5" id="KW-0288">FMN</keyword>
<comment type="pathway">
    <text evidence="5">Cofactor metabolism; pyridoxal 5'-phosphate salvage; pyridoxal 5'-phosphate from pyridoxine 5'-phosphate: step 1/1.</text>
</comment>
<dbReference type="NCBIfam" id="TIGR00558">
    <property type="entry name" value="pdxH"/>
    <property type="match status" value="1"/>
</dbReference>
<feature type="binding site" evidence="6">
    <location>
        <begin position="8"/>
        <end position="11"/>
    </location>
    <ligand>
        <name>substrate</name>
    </ligand>
</feature>
<comment type="pathway">
    <text evidence="5">Cofactor metabolism; pyridoxal 5'-phosphate salvage; pyridoxal 5'-phosphate from pyridoxamine 5'-phosphate: step 1/1.</text>
</comment>
<dbReference type="NCBIfam" id="NF004231">
    <property type="entry name" value="PRK05679.1"/>
    <property type="match status" value="1"/>
</dbReference>